<reference evidence="5 6" key="1">
    <citation type="submission" date="2017-04" db="EMBL/GenBank/DDBJ databases">
        <title>Compelte genome sequence of WV33.</title>
        <authorList>
            <person name="Lee P.C."/>
        </authorList>
    </citation>
    <scope>NUCLEOTIDE SEQUENCE [LARGE SCALE GENOMIC DNA]</scope>
    <source>
        <strain evidence="5 6">WV33</strain>
    </source>
</reference>
<evidence type="ECO:0000256" key="2">
    <source>
        <dbReference type="PIRSR" id="PIRSR000390-1"/>
    </source>
</evidence>
<dbReference type="EMBL" id="CP020918">
    <property type="protein sequence ID" value="AWG21438.1"/>
    <property type="molecule type" value="Genomic_DNA"/>
</dbReference>
<evidence type="ECO:0000256" key="1">
    <source>
        <dbReference type="ARBA" id="ARBA00037999"/>
    </source>
</evidence>
<dbReference type="PANTHER" id="PTHR30244">
    <property type="entry name" value="TRANSAMINASE"/>
    <property type="match status" value="1"/>
</dbReference>
<dbReference type="Gene3D" id="3.40.640.10">
    <property type="entry name" value="Type I PLP-dependent aspartate aminotransferase-like (Major domain)"/>
    <property type="match status" value="1"/>
</dbReference>
<feature type="modified residue" description="N6-(pyridoxal phosphate)lysine" evidence="3">
    <location>
        <position position="192"/>
    </location>
</feature>
<dbReference type="InterPro" id="IPR000653">
    <property type="entry name" value="DegT/StrS_aminotransferase"/>
</dbReference>
<keyword evidence="3 4" id="KW-0663">Pyridoxal phosphate</keyword>
<keyword evidence="5" id="KW-0032">Aminotransferase</keyword>
<protein>
    <submittedName>
        <fullName evidence="5">Pyridoxal phosphate-dependent aminotransferase</fullName>
    </submittedName>
</protein>
<keyword evidence="5" id="KW-0808">Transferase</keyword>
<sequence length="384" mass="42294">MSKKPIYLSSIHQGGAESKYIQAALNSNSLSTGGINVSEFEKAVEHYIGQGNFVAALSSGTAAIHLGLILLGVKKGDEVICQSLTFSASANPIVYQGATPIFVDSESETWNICPITLEEAIMDRILKGSKPKAIIAVHLYGMPYKVDAVHAVATKYGIPILEDSAEALGSTYKNTACGTFGDIGVYSFNGNKIITTSGGGALVVKDQKVKQKAIFYATQAKEPTLYYQHNEIGYNYRMPNICAAVGQAQMEVLDEHIKLRKANHLFYELLFKDINCVGVHKALNEDSTSNYWLTTIIIDPKNSEGFNSENLRMALQDDSVEARPIWKPMHLQPIFEKSPYYGNNAAEELFNNGLCLPSSSNLTDEDKDRIRKVVLKYFKKTVEK</sequence>
<name>A0A2S1LCK8_9FLAO</name>
<dbReference type="GO" id="GO:0030170">
    <property type="term" value="F:pyridoxal phosphate binding"/>
    <property type="evidence" value="ECO:0007669"/>
    <property type="project" value="TreeGrafter"/>
</dbReference>
<evidence type="ECO:0000313" key="6">
    <source>
        <dbReference type="Proteomes" id="UP000244527"/>
    </source>
</evidence>
<dbReference type="CDD" id="cd00616">
    <property type="entry name" value="AHBA_syn"/>
    <property type="match status" value="1"/>
</dbReference>
<gene>
    <name evidence="5" type="ORF">FFWV33_07780</name>
</gene>
<dbReference type="InterPro" id="IPR015422">
    <property type="entry name" value="PyrdxlP-dep_Trfase_small"/>
</dbReference>
<dbReference type="AlphaFoldDB" id="A0A2S1LCK8"/>
<organism evidence="5 6">
    <name type="scientific">Flavobacterium faecale</name>
    <dbReference type="NCBI Taxonomy" id="1355330"/>
    <lineage>
        <taxon>Bacteria</taxon>
        <taxon>Pseudomonadati</taxon>
        <taxon>Bacteroidota</taxon>
        <taxon>Flavobacteriia</taxon>
        <taxon>Flavobacteriales</taxon>
        <taxon>Flavobacteriaceae</taxon>
        <taxon>Flavobacterium</taxon>
    </lineage>
</organism>
<evidence type="ECO:0000313" key="5">
    <source>
        <dbReference type="EMBL" id="AWG21438.1"/>
    </source>
</evidence>
<dbReference type="Gene3D" id="3.90.1150.10">
    <property type="entry name" value="Aspartate Aminotransferase, domain 1"/>
    <property type="match status" value="1"/>
</dbReference>
<dbReference type="GO" id="GO:0000271">
    <property type="term" value="P:polysaccharide biosynthetic process"/>
    <property type="evidence" value="ECO:0007669"/>
    <property type="project" value="TreeGrafter"/>
</dbReference>
<dbReference type="KEGG" id="ffa:FFWV33_07780"/>
<comment type="similarity">
    <text evidence="1 4">Belongs to the DegT/DnrJ/EryC1 family.</text>
</comment>
<dbReference type="RefSeq" id="WP_108740377.1">
    <property type="nucleotide sequence ID" value="NZ_CP020918.1"/>
</dbReference>
<keyword evidence="6" id="KW-1185">Reference proteome</keyword>
<dbReference type="SUPFAM" id="SSF53383">
    <property type="entry name" value="PLP-dependent transferases"/>
    <property type="match status" value="1"/>
</dbReference>
<proteinExistence type="inferred from homology"/>
<evidence type="ECO:0000256" key="3">
    <source>
        <dbReference type="PIRSR" id="PIRSR000390-2"/>
    </source>
</evidence>
<dbReference type="InterPro" id="IPR015424">
    <property type="entry name" value="PyrdxlP-dep_Trfase"/>
</dbReference>
<feature type="active site" description="Proton acceptor" evidence="2">
    <location>
        <position position="192"/>
    </location>
</feature>
<dbReference type="PIRSF" id="PIRSF000390">
    <property type="entry name" value="PLP_StrS"/>
    <property type="match status" value="1"/>
</dbReference>
<dbReference type="GO" id="GO:0008483">
    <property type="term" value="F:transaminase activity"/>
    <property type="evidence" value="ECO:0007669"/>
    <property type="project" value="UniProtKB-KW"/>
</dbReference>
<dbReference type="OrthoDB" id="9810913at2"/>
<dbReference type="Pfam" id="PF01041">
    <property type="entry name" value="DegT_DnrJ_EryC1"/>
    <property type="match status" value="1"/>
</dbReference>
<accession>A0A2S1LCK8</accession>
<evidence type="ECO:0000256" key="4">
    <source>
        <dbReference type="RuleBase" id="RU004508"/>
    </source>
</evidence>
<dbReference type="PANTHER" id="PTHR30244:SF34">
    <property type="entry name" value="DTDP-4-AMINO-4,6-DIDEOXYGALACTOSE TRANSAMINASE"/>
    <property type="match status" value="1"/>
</dbReference>
<dbReference type="InterPro" id="IPR015421">
    <property type="entry name" value="PyrdxlP-dep_Trfase_major"/>
</dbReference>
<dbReference type="Proteomes" id="UP000244527">
    <property type="component" value="Chromosome"/>
</dbReference>